<feature type="transmembrane region" description="Helical" evidence="1">
    <location>
        <begin position="20"/>
        <end position="39"/>
    </location>
</feature>
<organism evidence="2 3">
    <name type="scientific">Lutimaribacter marinistellae</name>
    <dbReference type="NCBI Taxonomy" id="1820329"/>
    <lineage>
        <taxon>Bacteria</taxon>
        <taxon>Pseudomonadati</taxon>
        <taxon>Pseudomonadota</taxon>
        <taxon>Alphaproteobacteria</taxon>
        <taxon>Rhodobacterales</taxon>
        <taxon>Roseobacteraceae</taxon>
        <taxon>Lutimaribacter</taxon>
    </lineage>
</organism>
<evidence type="ECO:0000256" key="1">
    <source>
        <dbReference type="SAM" id="Phobius"/>
    </source>
</evidence>
<comment type="caution">
    <text evidence="2">The sequence shown here is derived from an EMBL/GenBank/DDBJ whole genome shotgun (WGS) entry which is preliminary data.</text>
</comment>
<keyword evidence="1" id="KW-0812">Transmembrane</keyword>
<keyword evidence="1" id="KW-1133">Transmembrane helix</keyword>
<dbReference type="EMBL" id="JBHRXI010000017">
    <property type="protein sequence ID" value="MFC3615735.1"/>
    <property type="molecule type" value="Genomic_DNA"/>
</dbReference>
<proteinExistence type="predicted"/>
<keyword evidence="1" id="KW-0472">Membrane</keyword>
<evidence type="ECO:0000313" key="3">
    <source>
        <dbReference type="Proteomes" id="UP001595629"/>
    </source>
</evidence>
<keyword evidence="3" id="KW-1185">Reference proteome</keyword>
<reference evidence="3" key="1">
    <citation type="journal article" date="2019" name="Int. J. Syst. Evol. Microbiol.">
        <title>The Global Catalogue of Microorganisms (GCM) 10K type strain sequencing project: providing services to taxonomists for standard genome sequencing and annotation.</title>
        <authorList>
            <consortium name="The Broad Institute Genomics Platform"/>
            <consortium name="The Broad Institute Genome Sequencing Center for Infectious Disease"/>
            <person name="Wu L."/>
            <person name="Ma J."/>
        </authorList>
    </citation>
    <scope>NUCLEOTIDE SEQUENCE [LARGE SCALE GENOMIC DNA]</scope>
    <source>
        <strain evidence="3">KCTC 42911</strain>
    </source>
</reference>
<name>A0ABV7TKA0_9RHOB</name>
<accession>A0ABV7TKA0</accession>
<sequence length="189" mass="20080">MSGRGEGVVVTHRAGGSNLLLAGSTMVAAIFVAVQAWYARVAFVEASETRLLEKKLDICFENFDAAAKLDAALRGVTTDAMLEEQWPPQIVLEDAGTLRALQGTVVPRLNSLESGLAKASILGALDKHRAYLAQQLQGLSKRLLDVVPARSGQTEMDSEIGAVMSTLSEFLGAQYSVFAGCRLVAEGKA</sequence>
<evidence type="ECO:0000313" key="2">
    <source>
        <dbReference type="EMBL" id="MFC3615735.1"/>
    </source>
</evidence>
<dbReference type="Proteomes" id="UP001595629">
    <property type="component" value="Unassembled WGS sequence"/>
</dbReference>
<protein>
    <submittedName>
        <fullName evidence="2">Uncharacterized protein</fullName>
    </submittedName>
</protein>
<dbReference type="RefSeq" id="WP_386737004.1">
    <property type="nucleotide sequence ID" value="NZ_JBHRXI010000017.1"/>
</dbReference>
<gene>
    <name evidence="2" type="ORF">ACFORG_18425</name>
</gene>